<dbReference type="SMART" id="SM01360">
    <property type="entry name" value="A2M"/>
    <property type="match status" value="1"/>
</dbReference>
<accession>A0A1M6ELJ8</accession>
<feature type="signal peptide" evidence="2">
    <location>
        <begin position="1"/>
        <end position="24"/>
    </location>
</feature>
<dbReference type="Proteomes" id="UP000184052">
    <property type="component" value="Unassembled WGS sequence"/>
</dbReference>
<dbReference type="InterPro" id="IPR011625">
    <property type="entry name" value="A2M_N_BRD"/>
</dbReference>
<dbReference type="STRING" id="1121476.SAMN02745751_01238"/>
<dbReference type="PANTHER" id="PTHR40094">
    <property type="entry name" value="ALPHA-2-MACROGLOBULIN HOMOLOG"/>
    <property type="match status" value="1"/>
</dbReference>
<dbReference type="RefSeq" id="WP_073048658.1">
    <property type="nucleotide sequence ID" value="NZ_FQZL01000007.1"/>
</dbReference>
<dbReference type="Pfam" id="PF07703">
    <property type="entry name" value="A2M_BRD"/>
    <property type="match status" value="1"/>
</dbReference>
<evidence type="ECO:0000256" key="1">
    <source>
        <dbReference type="ARBA" id="ARBA00022729"/>
    </source>
</evidence>
<sequence length="1613" mass="183910">MKIKVIAILLCLAMVITSCGPKGQAPGETGTIGDLGEWDFAVYASDSDSTGIATNTEFIVKSKNTVTVDFLKNSINISPEINFEIEKTSDKEFAIKPDKELKKDAIYRVSLTDEENSYDLSWAFQTKKELKVIGSIPGNKSTYIPVNSGIEIMFSHKNIENFEESFEIQPEAEGTFTQNGYSMIFVPEVNLSMDTTYTVTVKAGARVKDSRLELQEDYVFSFTTVSTERNTLLSISSVVNYFTTRQNHFIEANVYRDAVGYGYNVDIYAFKTSEDFMRDLRKYDETFSFDNVYEGFDKQVPDYLESVASFTSKPQQTEIGWYTMHSFDIPEDLDQGYYLARISYKEHSYFTYIHVNGLLVYNGKFEEDHFFWTLDCNTNEAVADAEITVNDEFSGKTGRDGTTSFGYEDDDDAYIDYATIDAAGYPTFVMRSVRSFYPYYMEYDGIREPGPVYSQASNDYWKYLFTDRSTYLPTDQLNLYGYIKPKVSGSGKYKVSMYSNVNGSYLLDSKNVSITNTGTFTESFSWEDLTPGWYNLLVEDGDTLVLRKEFYINEYTKPIYKVDGKFDKDYIPAGEKITFNVDAGFFDGTPVPGMEFTYNMNLDSYTSGRLVTDENGNASITLTPTMSTTSWRPAYGRMEIYNTNAEDYRITDYDYFTFLPKDKMLELEYDDERDLPQLTLLLHELDSDKYSTDYGFNYEDMRGKPLSGQVKVVVTETWYERVETGKYYDYINKVTRRKYEYIKHDKIVEDRYVDIVDGKYILEMPYTIDSENSFKVEATYEDNSGKIVEKTSFSYFRRLQTVDFNPFYALKVDDDDYRYALGDVVKYYLDNDGMVEDGKNDKMMVMYLKDGLLDYEIIDKTSGEFIFEEVFLPNIMIQAIYSNEGLMRKTSYPINISYDYSERELGIEVVSDKKDYGPGDNVKLSVKTTDAEGNPYPADVNLSIVDEAYFDLYSQTADMLADIYASVYGTGIVREFVSSENPMNDMRMAMGAEMGGDEAAYYVRSEFKDTATFMTLSTDDNGVGTIDFNLPDNLTSWRITYQGVNDKMEASTGWLNVNSRLPFHVSTILSKVFITGDKPSISLRIFGDETKKGEEVSFKVVLQKDGEESTREIQKDGLVGDYTNISLGELEKGSYTITSYAKGISYTDAMEEHFEVVDTTVYFDNQEYFDLTEDTIFDEVYSNAKVTFFNENESNYYKCLLDLRYSSGKRIDQILAGMEARKFIKENFEKDIDLWEVATGRYQNYDGGIRLLPYSDSDSFMSARIALMKSSYFNVEPLKGYFNGILRDSESDIHSVVDSLAGLSTMNEPVLISIYDLLDNEDLSSLDRIVLALGLESLGDITRAKEVYDSVVAETVSTDGQLEISIDEDMGLNYTGTGLLATLSAKLGDYDTGDLLFNHIYENPSKYEIAYLEEITYIENRDIMDTEEIKGLTGKATVKYGDKKETVEIFGFETATLTITAEDLENMEVIEVIGNMGVNVYALGGVEDLEENRTGDFEIERTYTLDGIESSEFSQSDLIKVTIRPTAYIMEDSAYEITDFIPAGFRFIKSEGGWHELQEQKIVMYYYSHNGAKPLVYYVQAVMPGTYTSDHAVITRLGHEGVNFTEQVTLTIQ</sequence>
<evidence type="ECO:0000256" key="2">
    <source>
        <dbReference type="SAM" id="SignalP"/>
    </source>
</evidence>
<dbReference type="PROSITE" id="PS51257">
    <property type="entry name" value="PROKAR_LIPOPROTEIN"/>
    <property type="match status" value="1"/>
</dbReference>
<proteinExistence type="predicted"/>
<keyword evidence="1 2" id="KW-0732">Signal</keyword>
<evidence type="ECO:0000259" key="3">
    <source>
        <dbReference type="SMART" id="SM01360"/>
    </source>
</evidence>
<dbReference type="InterPro" id="IPR001599">
    <property type="entry name" value="Macroglobln_a2"/>
</dbReference>
<dbReference type="EMBL" id="FQZL01000007">
    <property type="protein sequence ID" value="SHI86333.1"/>
    <property type="molecule type" value="Genomic_DNA"/>
</dbReference>
<dbReference type="Gene3D" id="2.20.130.20">
    <property type="match status" value="1"/>
</dbReference>
<evidence type="ECO:0000313" key="5">
    <source>
        <dbReference type="Proteomes" id="UP000184052"/>
    </source>
</evidence>
<keyword evidence="5" id="KW-1185">Reference proteome</keyword>
<dbReference type="Pfam" id="PF13205">
    <property type="entry name" value="Big_5"/>
    <property type="match status" value="1"/>
</dbReference>
<dbReference type="OrthoDB" id="9767116at2"/>
<name>A0A1M6ELJ8_9FIRM</name>
<gene>
    <name evidence="4" type="ORF">SAMN02745751_01238</name>
</gene>
<dbReference type="Pfam" id="PF00207">
    <property type="entry name" value="A2M"/>
    <property type="match status" value="1"/>
</dbReference>
<dbReference type="InterPro" id="IPR032812">
    <property type="entry name" value="SbsA_Ig"/>
</dbReference>
<organism evidence="4 5">
    <name type="scientific">Dethiosulfatibacter aminovorans DSM 17477</name>
    <dbReference type="NCBI Taxonomy" id="1121476"/>
    <lineage>
        <taxon>Bacteria</taxon>
        <taxon>Bacillati</taxon>
        <taxon>Bacillota</taxon>
        <taxon>Tissierellia</taxon>
        <taxon>Dethiosulfatibacter</taxon>
    </lineage>
</organism>
<dbReference type="GO" id="GO:0004866">
    <property type="term" value="F:endopeptidase inhibitor activity"/>
    <property type="evidence" value="ECO:0007669"/>
    <property type="project" value="InterPro"/>
</dbReference>
<evidence type="ECO:0000313" key="4">
    <source>
        <dbReference type="EMBL" id="SHI86333.1"/>
    </source>
</evidence>
<dbReference type="InterPro" id="IPR051802">
    <property type="entry name" value="YfhM-like"/>
</dbReference>
<dbReference type="Gene3D" id="2.60.40.3710">
    <property type="match status" value="1"/>
</dbReference>
<reference evidence="4 5" key="1">
    <citation type="submission" date="2016-11" db="EMBL/GenBank/DDBJ databases">
        <authorList>
            <person name="Jaros S."/>
            <person name="Januszkiewicz K."/>
            <person name="Wedrychowicz H."/>
        </authorList>
    </citation>
    <scope>NUCLEOTIDE SEQUENCE [LARGE SCALE GENOMIC DNA]</scope>
    <source>
        <strain evidence="4 5">DSM 17477</strain>
    </source>
</reference>
<feature type="chain" id="PRO_5038419738" evidence="2">
    <location>
        <begin position="25"/>
        <end position="1613"/>
    </location>
</feature>
<dbReference type="PANTHER" id="PTHR40094:SF1">
    <property type="entry name" value="UBIQUITIN DOMAIN-CONTAINING PROTEIN"/>
    <property type="match status" value="1"/>
</dbReference>
<protein>
    <submittedName>
        <fullName evidence="4">Uncharacterized conserved protein YfaS, alpha-2-macroglobulin family</fullName>
    </submittedName>
</protein>
<feature type="domain" description="Alpha-2-macroglobulin" evidence="3">
    <location>
        <begin position="1010"/>
        <end position="1102"/>
    </location>
</feature>